<dbReference type="AlphaFoldDB" id="A0A8J4YS13"/>
<name>A0A8J4YS13_CHIOP</name>
<protein>
    <submittedName>
        <fullName evidence="1">Uncharacterized protein</fullName>
    </submittedName>
</protein>
<sequence length="197" mass="22005">MEAEEVNRYCADYLGPLTLLNVSLLCFNPASHCCLAPKISQNAQLRQDEMTAKMATFVYFVTPRRSDPTLFWVNSYITQNTEPREVLGYCDNNPVRACVLKAPQALPGRLWCRVTVVARAPRHQLCSKCSHPPFSVLEPSATTCTATWLYAGCIDPHVTVAARGRQTAPENENVVVICIGYEREQFQIGARLEAVIQ</sequence>
<accession>A0A8J4YS13</accession>
<comment type="caution">
    <text evidence="1">The sequence shown here is derived from an EMBL/GenBank/DDBJ whole genome shotgun (WGS) entry which is preliminary data.</text>
</comment>
<dbReference type="Proteomes" id="UP000770661">
    <property type="component" value="Unassembled WGS sequence"/>
</dbReference>
<evidence type="ECO:0000313" key="2">
    <source>
        <dbReference type="Proteomes" id="UP000770661"/>
    </source>
</evidence>
<proteinExistence type="predicted"/>
<evidence type="ECO:0000313" key="1">
    <source>
        <dbReference type="EMBL" id="KAG0729581.1"/>
    </source>
</evidence>
<organism evidence="1 2">
    <name type="scientific">Chionoecetes opilio</name>
    <name type="common">Atlantic snow crab</name>
    <name type="synonym">Cancer opilio</name>
    <dbReference type="NCBI Taxonomy" id="41210"/>
    <lineage>
        <taxon>Eukaryota</taxon>
        <taxon>Metazoa</taxon>
        <taxon>Ecdysozoa</taxon>
        <taxon>Arthropoda</taxon>
        <taxon>Crustacea</taxon>
        <taxon>Multicrustacea</taxon>
        <taxon>Malacostraca</taxon>
        <taxon>Eumalacostraca</taxon>
        <taxon>Eucarida</taxon>
        <taxon>Decapoda</taxon>
        <taxon>Pleocyemata</taxon>
        <taxon>Brachyura</taxon>
        <taxon>Eubrachyura</taxon>
        <taxon>Majoidea</taxon>
        <taxon>Majidae</taxon>
        <taxon>Chionoecetes</taxon>
    </lineage>
</organism>
<gene>
    <name evidence="1" type="ORF">GWK47_003438</name>
</gene>
<dbReference type="EMBL" id="JACEEZ010001015">
    <property type="protein sequence ID" value="KAG0729581.1"/>
    <property type="molecule type" value="Genomic_DNA"/>
</dbReference>
<reference evidence="1" key="1">
    <citation type="submission" date="2020-07" db="EMBL/GenBank/DDBJ databases">
        <title>The High-quality genome of the commercially important snow crab, Chionoecetes opilio.</title>
        <authorList>
            <person name="Jeong J.-H."/>
            <person name="Ryu S."/>
        </authorList>
    </citation>
    <scope>NUCLEOTIDE SEQUENCE</scope>
    <source>
        <strain evidence="1">MADBK_172401_WGS</strain>
        <tissue evidence="1">Digestive gland</tissue>
    </source>
</reference>
<keyword evidence="2" id="KW-1185">Reference proteome</keyword>